<evidence type="ECO:0000313" key="2">
    <source>
        <dbReference type="Proteomes" id="UP001642409"/>
    </source>
</evidence>
<comment type="caution">
    <text evidence="1">The sequence shown here is derived from an EMBL/GenBank/DDBJ whole genome shotgun (WGS) entry which is preliminary data.</text>
</comment>
<evidence type="ECO:0000313" key="1">
    <source>
        <dbReference type="EMBL" id="CAL6010946.1"/>
    </source>
</evidence>
<reference evidence="1 2" key="1">
    <citation type="submission" date="2024-07" db="EMBL/GenBank/DDBJ databases">
        <authorList>
            <person name="Akdeniz Z."/>
        </authorList>
    </citation>
    <scope>NUCLEOTIDE SEQUENCE [LARGE SCALE GENOMIC DNA]</scope>
</reference>
<gene>
    <name evidence="1" type="ORF">HINF_LOCUS22331</name>
</gene>
<dbReference type="Proteomes" id="UP001642409">
    <property type="component" value="Unassembled WGS sequence"/>
</dbReference>
<protein>
    <submittedName>
        <fullName evidence="1">Hypothetical_protein</fullName>
    </submittedName>
</protein>
<keyword evidence="2" id="KW-1185">Reference proteome</keyword>
<dbReference type="EMBL" id="CAXDID020000062">
    <property type="protein sequence ID" value="CAL6010946.1"/>
    <property type="molecule type" value="Genomic_DNA"/>
</dbReference>
<organism evidence="1 2">
    <name type="scientific">Hexamita inflata</name>
    <dbReference type="NCBI Taxonomy" id="28002"/>
    <lineage>
        <taxon>Eukaryota</taxon>
        <taxon>Metamonada</taxon>
        <taxon>Diplomonadida</taxon>
        <taxon>Hexamitidae</taxon>
        <taxon>Hexamitinae</taxon>
        <taxon>Hexamita</taxon>
    </lineage>
</organism>
<name>A0ABP1I9P3_9EUKA</name>
<proteinExistence type="predicted"/>
<sequence>MMKRWRPSYDNEQYIETTFQQKVNEIYKKYFTKLEDAVNYYQSCPKFQKLQFTQVWDDIDIVIGVNPDDKKKKSYSYKYITDVVVQRLSPKWEDDTIQKAREFAKSLISDILKGLSKPFTEDEARQACKDVKDRTFAQFNDFQNERVQGTRKTMMDMLGHVIQNQIQTICQVKYEQPQIDQQPHSAQLDSHKLKYEIQKLEQLFKSKILESFKEIQQQ</sequence>
<accession>A0ABP1I9P3</accession>